<dbReference type="EMBL" id="JGYG01000008">
    <property type="protein sequence ID" value="KFI28441.1"/>
    <property type="molecule type" value="Genomic_DNA"/>
</dbReference>
<gene>
    <name evidence="1" type="ORF">CN97_19125</name>
</gene>
<protein>
    <submittedName>
        <fullName evidence="1">Uncharacterized protein</fullName>
    </submittedName>
</protein>
<sequence length="86" mass="9580">MAADVKARPDTASPTYLYMWRGREFRSWRNPLRQRDGIRHALEPEGDLSTDFGLAGAEDDPGYDPGSGPIRRPALPGLPRGLAFLR</sequence>
<evidence type="ECO:0000313" key="2">
    <source>
        <dbReference type="Proteomes" id="UP000028826"/>
    </source>
</evidence>
<organism evidence="1 2">
    <name type="scientific">Haematobacter massiliensis</name>
    <dbReference type="NCBI Taxonomy" id="195105"/>
    <lineage>
        <taxon>Bacteria</taxon>
        <taxon>Pseudomonadati</taxon>
        <taxon>Pseudomonadota</taxon>
        <taxon>Alphaproteobacteria</taxon>
        <taxon>Rhodobacterales</taxon>
        <taxon>Paracoccaceae</taxon>
        <taxon>Haematobacter</taxon>
    </lineage>
</organism>
<dbReference type="RefSeq" id="WP_035712090.1">
    <property type="nucleotide sequence ID" value="NZ_CAMIFG010000048.1"/>
</dbReference>
<evidence type="ECO:0000313" key="1">
    <source>
        <dbReference type="EMBL" id="KFI28441.1"/>
    </source>
</evidence>
<keyword evidence="2" id="KW-1185">Reference proteome</keyword>
<accession>A0A086Y2E1</accession>
<reference evidence="1 2" key="1">
    <citation type="submission" date="2014-03" db="EMBL/GenBank/DDBJ databases">
        <title>Genome of Haematobacter massiliensis CCUG 47968.</title>
        <authorList>
            <person name="Wang D."/>
            <person name="Wang G."/>
        </authorList>
    </citation>
    <scope>NUCLEOTIDE SEQUENCE [LARGE SCALE GENOMIC DNA]</scope>
    <source>
        <strain evidence="1 2">CCUG 47968</strain>
    </source>
</reference>
<dbReference type="Proteomes" id="UP000028826">
    <property type="component" value="Unassembled WGS sequence"/>
</dbReference>
<dbReference type="AlphaFoldDB" id="A0A086Y2E1"/>
<comment type="caution">
    <text evidence="1">The sequence shown here is derived from an EMBL/GenBank/DDBJ whole genome shotgun (WGS) entry which is preliminary data.</text>
</comment>
<name>A0A086Y2E1_9RHOB</name>
<dbReference type="GeneID" id="39676320"/>
<proteinExistence type="predicted"/>